<proteinExistence type="inferred from homology"/>
<dbReference type="PROSITE" id="PS51143">
    <property type="entry name" value="MT_A70"/>
    <property type="match status" value="1"/>
</dbReference>
<dbReference type="InterPro" id="IPR007757">
    <property type="entry name" value="MT-A70-like"/>
</dbReference>
<evidence type="ECO:0000313" key="3">
    <source>
        <dbReference type="Proteomes" id="UP000322977"/>
    </source>
</evidence>
<dbReference type="GO" id="GO:0032259">
    <property type="term" value="P:methylation"/>
    <property type="evidence" value="ECO:0007669"/>
    <property type="project" value="UniProtKB-KW"/>
</dbReference>
<dbReference type="EMBL" id="VSSY01000180">
    <property type="protein sequence ID" value="TYL67502.1"/>
    <property type="molecule type" value="Genomic_DNA"/>
</dbReference>
<gene>
    <name evidence="2" type="ORF">FXN67_32105</name>
</gene>
<protein>
    <submittedName>
        <fullName evidence="2">DNA methyltransferase</fullName>
    </submittedName>
</protein>
<dbReference type="Pfam" id="PF05063">
    <property type="entry name" value="MT-A70"/>
    <property type="match status" value="1"/>
</dbReference>
<comment type="caution">
    <text evidence="2">The sequence shown here is derived from an EMBL/GenBank/DDBJ whole genome shotgun (WGS) entry which is preliminary data.</text>
</comment>
<dbReference type="AlphaFoldDB" id="A0A5D3J3L5"/>
<dbReference type="Proteomes" id="UP000322977">
    <property type="component" value="Unassembled WGS sequence"/>
</dbReference>
<keyword evidence="2" id="KW-0489">Methyltransferase</keyword>
<comment type="similarity">
    <text evidence="1">Belongs to the MT-A70-like family.</text>
</comment>
<name>A0A5D3J3L5_KLEPN</name>
<keyword evidence="2" id="KW-0808">Transferase</keyword>
<evidence type="ECO:0000313" key="2">
    <source>
        <dbReference type="EMBL" id="TYL67502.1"/>
    </source>
</evidence>
<organism evidence="2 3">
    <name type="scientific">Klebsiella pneumoniae</name>
    <dbReference type="NCBI Taxonomy" id="573"/>
    <lineage>
        <taxon>Bacteria</taxon>
        <taxon>Pseudomonadati</taxon>
        <taxon>Pseudomonadota</taxon>
        <taxon>Gammaproteobacteria</taxon>
        <taxon>Enterobacterales</taxon>
        <taxon>Enterobacteriaceae</taxon>
        <taxon>Klebsiella/Raoultella group</taxon>
        <taxon>Klebsiella</taxon>
        <taxon>Klebsiella pneumoniae complex</taxon>
    </lineage>
</organism>
<evidence type="ECO:0000256" key="1">
    <source>
        <dbReference type="PROSITE-ProRule" id="PRU00489"/>
    </source>
</evidence>
<sequence length="81" mass="9145">LERKHAGIKQVVYSPLGAHSEKPWEVRHRLELLYGDVPRIELFSRSAEPGWSHWGNQCASASVELIPGYTICLDNVTKGFL</sequence>
<dbReference type="RefSeq" id="WP_262369710.1">
    <property type="nucleotide sequence ID" value="NZ_CAWOYW010000089.1"/>
</dbReference>
<dbReference type="GO" id="GO:0008168">
    <property type="term" value="F:methyltransferase activity"/>
    <property type="evidence" value="ECO:0007669"/>
    <property type="project" value="UniProtKB-KW"/>
</dbReference>
<accession>A0A5D3J3L5</accession>
<reference evidence="2 3" key="1">
    <citation type="submission" date="2019-08" db="EMBL/GenBank/DDBJ databases">
        <title>Phenotypic and genetic characterization of extended-spectrum b-lactamase-producing hypermucoviscous Klebsiella pneumoniae from Chile.</title>
        <authorList>
            <person name="Morales-Leon F."/>
            <person name="Caro C."/>
            <person name="Opazo-Capurro A."/>
            <person name="Lincopan N."/>
            <person name="Dominguez-Yevenes M."/>
            <person name="Lima C."/>
            <person name="Bello-Toledo H."/>
            <person name="Gonzalez-Rocha G."/>
        </authorList>
    </citation>
    <scope>NUCLEOTIDE SEQUENCE [LARGE SCALE GENOMIC DNA]</scope>
    <source>
        <strain evidence="2 3">UCO-494</strain>
    </source>
</reference>
<feature type="non-terminal residue" evidence="2">
    <location>
        <position position="1"/>
    </location>
</feature>